<comment type="caution">
    <text evidence="8">The sequence shown here is derived from an EMBL/GenBank/DDBJ whole genome shotgun (WGS) entry which is preliminary data.</text>
</comment>
<sequence>MTSSTDLIKELLNSGHSNWSPLDSPESLILEIESGIMIREVQEEIASQMRDRPSGGNAVMQLNMGEGKSSVIVPMIAACLADGYKLVRVIVAKPQAKELSRTLVSKLGGLLSRRIYYIPFNRSLRLTSHQVRDLANLYKQCRAHGGVVLCQPEHLLSFKLMAIEYQSLEDRKDAGAALLGLYHEFESCARDIVDESDENFSPKFELIYTMGVQRPIELSPERWTTLQRVLRIVTSIMISVQKHSPESVEVTHNVAGRFPRMRILRDDGAMLLLRRLTQQICDTGLPGLPIARQDSVMRAAIFDYIFSAELSEHQISAVEESCFFTEAIKGPLLLVRGLIAGRVLMFALKQKRWRVNYGLDDSRLPNTKLAVPYRAKDSPSPSYYYKGLSDEELLAAFDHLMRSDQADIEYQEWVRDAPELPGAFRRLGGVNIKDIGQVIQQVFPPLRYAKGAIDYFLSHLVFSKEMKEFSHKLSASGWDLGQQKRYPTTGFSGTNDSRHVLPLDVKQLDIEEQTHTNALVLENLLRGENKVHLLKSPAHGITAGRDEYSFIDNLFTFVADIENGMHVILDVGAQVLELTNVEVAIKWLELLPEGHQQEAVVYFNDHDDICVIDRKGTVESLWTSPYGDQLDRCLVFLDQAHTRGTDLQLPEYYRAAVTLGPGLTKDGLVQACMRMLMPLWAIQGSRFERQKKIWAKCKNPTGINMSQDQAEEFLEEEARTIEYRYQPTTHNAAKQSKLQFGRSSLESEGNEALTAIQSRCEDFGVSNAYSAVLQEEQEKKLAPEIEQEREVQRPEPTVPEKHEIHQDLIDFIRDGTIRERSPFSPAFLALSDTSVADTINLTQFPGSLLATTDFARTVKMDASQKKLPGAGDSYQRPIQWVLTSSCTTEETRAVIISPHEAHELVPRIMVSKTVNLHIYTPRASLALKPLDALRLYTVPELPAIWDLPDHLRLQLNLFAGQLYFSSYEGYKNTCEMLSLAWRPPSGDDVAEADGFILLASAEINAGNDRRATFSKSPVKSLKTLLMVLRRDCQEIDKTHWGRILAGELLTEADFDETGKIV</sequence>
<keyword evidence="6" id="KW-0788">Thiol protease</keyword>
<organism evidence="8 9">
    <name type="scientific">Akanthomyces muscarius</name>
    <name type="common">Entomopathogenic fungus</name>
    <name type="synonym">Lecanicillium muscarium</name>
    <dbReference type="NCBI Taxonomy" id="2231603"/>
    <lineage>
        <taxon>Eukaryota</taxon>
        <taxon>Fungi</taxon>
        <taxon>Dikarya</taxon>
        <taxon>Ascomycota</taxon>
        <taxon>Pezizomycotina</taxon>
        <taxon>Sordariomycetes</taxon>
        <taxon>Hypocreomycetidae</taxon>
        <taxon>Hypocreales</taxon>
        <taxon>Cordycipitaceae</taxon>
        <taxon>Akanthomyces</taxon>
    </lineage>
</organism>
<keyword evidence="5" id="KW-0378">Hydrolase</keyword>
<dbReference type="RefSeq" id="XP_056057573.1">
    <property type="nucleotide sequence ID" value="XM_056191903.1"/>
</dbReference>
<gene>
    <name evidence="8" type="ORF">LMH87_007527</name>
</gene>
<comment type="catalytic activity">
    <reaction evidence="1">
        <text>Thiol-dependent hydrolysis of ester, thioester, amide, peptide and isopeptide bonds formed by the C-terminal Gly of ubiquitin (a 76-residue protein attached to proteins as an intracellular targeting signal).</text>
        <dbReference type="EC" id="3.4.19.12"/>
    </reaction>
</comment>
<proteinExistence type="predicted"/>
<evidence type="ECO:0000256" key="3">
    <source>
        <dbReference type="ARBA" id="ARBA00022670"/>
    </source>
</evidence>
<keyword evidence="3" id="KW-0645">Protease</keyword>
<accession>A0A9W8QJS1</accession>
<evidence type="ECO:0000256" key="1">
    <source>
        <dbReference type="ARBA" id="ARBA00000707"/>
    </source>
</evidence>
<keyword evidence="4" id="KW-0833">Ubl conjugation pathway</keyword>
<dbReference type="EMBL" id="JAJHUN010000004">
    <property type="protein sequence ID" value="KAJ4159586.1"/>
    <property type="molecule type" value="Genomic_DNA"/>
</dbReference>
<dbReference type="KEGG" id="amus:LMH87_007527"/>
<reference evidence="8" key="1">
    <citation type="journal article" date="2023" name="Access Microbiol">
        <title>De-novo genome assembly for Akanthomyces muscarius, a biocontrol agent of insect agricultural pests.</title>
        <authorList>
            <person name="Erdos Z."/>
            <person name="Studholme D.J."/>
            <person name="Raymond B."/>
            <person name="Sharma M."/>
        </authorList>
    </citation>
    <scope>NUCLEOTIDE SEQUENCE</scope>
    <source>
        <strain evidence="8">Ve6</strain>
    </source>
</reference>
<name>A0A9W8QJS1_AKAMU</name>
<dbReference type="AlphaFoldDB" id="A0A9W8QJS1"/>
<dbReference type="Proteomes" id="UP001144673">
    <property type="component" value="Unassembled WGS sequence"/>
</dbReference>
<dbReference type="EC" id="3.4.19.12" evidence="2"/>
<dbReference type="GO" id="GO:0006508">
    <property type="term" value="P:proteolysis"/>
    <property type="evidence" value="ECO:0007669"/>
    <property type="project" value="UniProtKB-KW"/>
</dbReference>
<feature type="domain" description="DUF3638" evidence="7">
    <location>
        <begin position="16"/>
        <end position="240"/>
    </location>
</feature>
<evidence type="ECO:0000256" key="6">
    <source>
        <dbReference type="ARBA" id="ARBA00022807"/>
    </source>
</evidence>
<protein>
    <recommendedName>
        <fullName evidence="2">ubiquitinyl hydrolase 1</fullName>
        <ecNumber evidence="2">3.4.19.12</ecNumber>
    </recommendedName>
</protein>
<dbReference type="Pfam" id="PF12340">
    <property type="entry name" value="DUF3638"/>
    <property type="match status" value="1"/>
</dbReference>
<evidence type="ECO:0000313" key="9">
    <source>
        <dbReference type="Proteomes" id="UP001144673"/>
    </source>
</evidence>
<dbReference type="InterPro" id="IPR051346">
    <property type="entry name" value="OTU_Deubiquitinase"/>
</dbReference>
<dbReference type="PANTHER" id="PTHR13367">
    <property type="entry name" value="UBIQUITIN THIOESTERASE"/>
    <property type="match status" value="1"/>
</dbReference>
<evidence type="ECO:0000256" key="2">
    <source>
        <dbReference type="ARBA" id="ARBA00012759"/>
    </source>
</evidence>
<dbReference type="GO" id="GO:0004843">
    <property type="term" value="F:cysteine-type deubiquitinase activity"/>
    <property type="evidence" value="ECO:0007669"/>
    <property type="project" value="UniProtKB-EC"/>
</dbReference>
<evidence type="ECO:0000313" key="8">
    <source>
        <dbReference type="EMBL" id="KAJ4159586.1"/>
    </source>
</evidence>
<keyword evidence="9" id="KW-1185">Reference proteome</keyword>
<evidence type="ECO:0000259" key="7">
    <source>
        <dbReference type="Pfam" id="PF12340"/>
    </source>
</evidence>
<dbReference type="InterPro" id="IPR022099">
    <property type="entry name" value="DUF3638"/>
</dbReference>
<dbReference type="PANTHER" id="PTHR13367:SF34">
    <property type="match status" value="1"/>
</dbReference>
<dbReference type="GeneID" id="80894686"/>
<evidence type="ECO:0000256" key="5">
    <source>
        <dbReference type="ARBA" id="ARBA00022801"/>
    </source>
</evidence>
<evidence type="ECO:0000256" key="4">
    <source>
        <dbReference type="ARBA" id="ARBA00022786"/>
    </source>
</evidence>